<feature type="transmembrane region" description="Helical" evidence="7">
    <location>
        <begin position="230"/>
        <end position="251"/>
    </location>
</feature>
<evidence type="ECO:0000256" key="3">
    <source>
        <dbReference type="ARBA" id="ARBA00022475"/>
    </source>
</evidence>
<accession>A0ABZ2AI84</accession>
<keyword evidence="2 7" id="KW-0813">Transport</keyword>
<dbReference type="Gene3D" id="1.10.3720.10">
    <property type="entry name" value="MetI-like"/>
    <property type="match status" value="1"/>
</dbReference>
<evidence type="ECO:0000256" key="6">
    <source>
        <dbReference type="ARBA" id="ARBA00023136"/>
    </source>
</evidence>
<protein>
    <submittedName>
        <fullName evidence="9">ABC transporter permease subunit</fullName>
    </submittedName>
</protein>
<keyword evidence="4 7" id="KW-0812">Transmembrane</keyword>
<evidence type="ECO:0000313" key="9">
    <source>
        <dbReference type="EMBL" id="WVN21598.1"/>
    </source>
</evidence>
<dbReference type="CDD" id="cd06261">
    <property type="entry name" value="TM_PBP2"/>
    <property type="match status" value="1"/>
</dbReference>
<evidence type="ECO:0000313" key="10">
    <source>
        <dbReference type="Proteomes" id="UP001431935"/>
    </source>
</evidence>
<dbReference type="PANTHER" id="PTHR30465">
    <property type="entry name" value="INNER MEMBRANE ABC TRANSPORTER"/>
    <property type="match status" value="1"/>
</dbReference>
<feature type="transmembrane region" description="Helical" evidence="7">
    <location>
        <begin position="167"/>
        <end position="187"/>
    </location>
</feature>
<evidence type="ECO:0000256" key="5">
    <source>
        <dbReference type="ARBA" id="ARBA00022989"/>
    </source>
</evidence>
<keyword evidence="6 7" id="KW-0472">Membrane</keyword>
<feature type="domain" description="ABC transmembrane type-1" evidence="8">
    <location>
        <begin position="92"/>
        <end position="287"/>
    </location>
</feature>
<evidence type="ECO:0000256" key="2">
    <source>
        <dbReference type="ARBA" id="ARBA00022448"/>
    </source>
</evidence>
<reference evidence="9" key="1">
    <citation type="submission" date="2024-01" db="EMBL/GenBank/DDBJ databases">
        <title>Complete genome sequence of Mycoplasma gateae strain 3700.</title>
        <authorList>
            <person name="Spergser J."/>
        </authorList>
    </citation>
    <scope>NUCLEOTIDE SEQUENCE [LARGE SCALE GENOMIC DNA]</scope>
    <source>
        <strain evidence="9">3700</strain>
    </source>
</reference>
<proteinExistence type="inferred from homology"/>
<evidence type="ECO:0000259" key="8">
    <source>
        <dbReference type="PROSITE" id="PS50928"/>
    </source>
</evidence>
<keyword evidence="10" id="KW-1185">Reference proteome</keyword>
<dbReference type="InterPro" id="IPR035906">
    <property type="entry name" value="MetI-like_sf"/>
</dbReference>
<gene>
    <name evidence="9" type="ORF">V2E26_01230</name>
</gene>
<evidence type="ECO:0000256" key="4">
    <source>
        <dbReference type="ARBA" id="ARBA00022692"/>
    </source>
</evidence>
<dbReference type="PROSITE" id="PS50928">
    <property type="entry name" value="ABC_TM1"/>
    <property type="match status" value="1"/>
</dbReference>
<dbReference type="Proteomes" id="UP001431935">
    <property type="component" value="Chromosome"/>
</dbReference>
<sequence>MLKINKLNWLQKIVFYFFILFIAITIIFFAINILIEPQIKKNIETYSSISQSYLMRYKDFWINLFTFNPGKIYSHELASVESNIFLLYLSQFKWTILISFFIFVFSFLLGNILGVISAYKFNKSFDTAISILISFLGALPLLIIAILAISASSFFGYPSQFLNNKLSFASLIVPILISSFPTIAIFFSKSRKITLEILKSNNYLFAKSYGLNNRQLLNKVILKQLFISQLNLFFVIYTLLFTITILIERIFSIPGQSLLISFAFKKGELDIIMFYFIFNFILLSLLITINNAIIKKLNPILDNKKLFLFKNIFRFKGGKNE</sequence>
<comment type="similarity">
    <text evidence="7">Belongs to the binding-protein-dependent transport system permease family.</text>
</comment>
<dbReference type="RefSeq" id="WP_330463629.1">
    <property type="nucleotide sequence ID" value="NZ_CP143578.1"/>
</dbReference>
<dbReference type="SUPFAM" id="SSF161098">
    <property type="entry name" value="MetI-like"/>
    <property type="match status" value="1"/>
</dbReference>
<comment type="subcellular location">
    <subcellularLocation>
        <location evidence="1 7">Cell membrane</location>
        <topology evidence="1 7">Multi-pass membrane protein</topology>
    </subcellularLocation>
</comment>
<feature type="transmembrane region" description="Helical" evidence="7">
    <location>
        <begin position="131"/>
        <end position="155"/>
    </location>
</feature>
<feature type="transmembrane region" description="Helical" evidence="7">
    <location>
        <begin position="94"/>
        <end position="119"/>
    </location>
</feature>
<keyword evidence="3" id="KW-1003">Cell membrane</keyword>
<name>A0ABZ2AI84_9BACT</name>
<evidence type="ECO:0000256" key="7">
    <source>
        <dbReference type="RuleBase" id="RU363032"/>
    </source>
</evidence>
<evidence type="ECO:0000256" key="1">
    <source>
        <dbReference type="ARBA" id="ARBA00004651"/>
    </source>
</evidence>
<dbReference type="EMBL" id="CP143578">
    <property type="protein sequence ID" value="WVN21598.1"/>
    <property type="molecule type" value="Genomic_DNA"/>
</dbReference>
<dbReference type="InterPro" id="IPR000515">
    <property type="entry name" value="MetI-like"/>
</dbReference>
<feature type="transmembrane region" description="Helical" evidence="7">
    <location>
        <begin position="271"/>
        <end position="294"/>
    </location>
</feature>
<feature type="transmembrane region" description="Helical" evidence="7">
    <location>
        <begin position="13"/>
        <end position="35"/>
    </location>
</feature>
<dbReference type="PANTHER" id="PTHR30465:SF0">
    <property type="entry name" value="OLIGOPEPTIDE TRANSPORT SYSTEM PERMEASE PROTEIN APPB"/>
    <property type="match status" value="1"/>
</dbReference>
<organism evidence="9 10">
    <name type="scientific">Metamycoplasma gateae</name>
    <dbReference type="NCBI Taxonomy" id="35769"/>
    <lineage>
        <taxon>Bacteria</taxon>
        <taxon>Bacillati</taxon>
        <taxon>Mycoplasmatota</taxon>
        <taxon>Mycoplasmoidales</taxon>
        <taxon>Metamycoplasmataceae</taxon>
        <taxon>Metamycoplasma</taxon>
    </lineage>
</organism>
<dbReference type="Pfam" id="PF00528">
    <property type="entry name" value="BPD_transp_1"/>
    <property type="match status" value="1"/>
</dbReference>
<keyword evidence="5 7" id="KW-1133">Transmembrane helix</keyword>